<dbReference type="AlphaFoldDB" id="Q109P6"/>
<feature type="compositionally biased region" description="Basic and acidic residues" evidence="1">
    <location>
        <begin position="26"/>
        <end position="37"/>
    </location>
</feature>
<reference evidence="2" key="2">
    <citation type="submission" date="2003-05" db="EMBL/GenBank/DDBJ databases">
        <authorList>
            <person name="Buell C.R."/>
            <person name="Wing R.A."/>
            <person name="McCombie W.R."/>
            <person name="Messing J."/>
            <person name="Yuan Q."/>
            <person name="Ouyang S."/>
        </authorList>
    </citation>
    <scope>NUCLEOTIDE SEQUENCE</scope>
</reference>
<feature type="region of interest" description="Disordered" evidence="1">
    <location>
        <begin position="226"/>
        <end position="247"/>
    </location>
</feature>
<sequence length="304" mass="32745">MARRATGGSGSVGSSPTRETASAARMESRRGGRDGGAARHRGCAAGEGGRERWRWGSPELPVTRPRTHRLLRCSAADGDGESGASSNNGAAVMEVKREEDSMGGAWVFIAEARSFLTPHEKRSVTKEEMVVVVGEVGEAEEGKGKDGCGGMVRGDDEGGWAPLASSERCIGGATDAEEGSPAPAMAAAAAQPPQRRLPAHRLYRSHPHFRHRQPLQELHNSCNTRSRWPRRGARRGGRDPRVARRASASRCSTSTAVRRFRRLCIRGSTPTTVCILAHLVAAWAHAGELEDHFHVSVGVQRPRR</sequence>
<reference evidence="2" key="1">
    <citation type="journal article" date="2003" name="Science">
        <title>In-depth view of structure, activity, and evolution of rice chromosome 10.</title>
        <authorList>
            <consortium name="Rice Chromosome 10 Sequencing Consortium"/>
        </authorList>
    </citation>
    <scope>NUCLEOTIDE SEQUENCE [LARGE SCALE GENOMIC DNA]</scope>
</reference>
<protein>
    <submittedName>
        <fullName evidence="2">Expressed protein</fullName>
    </submittedName>
</protein>
<feature type="region of interest" description="Disordered" evidence="1">
    <location>
        <begin position="1"/>
        <end position="62"/>
    </location>
</feature>
<organism evidence="2">
    <name type="scientific">Oryza sativa subsp. japonica</name>
    <name type="common">Rice</name>
    <dbReference type="NCBI Taxonomy" id="39947"/>
    <lineage>
        <taxon>Eukaryota</taxon>
        <taxon>Viridiplantae</taxon>
        <taxon>Streptophyta</taxon>
        <taxon>Embryophyta</taxon>
        <taxon>Tracheophyta</taxon>
        <taxon>Spermatophyta</taxon>
        <taxon>Magnoliopsida</taxon>
        <taxon>Liliopsida</taxon>
        <taxon>Poales</taxon>
        <taxon>Poaceae</taxon>
        <taxon>BOP clade</taxon>
        <taxon>Oryzoideae</taxon>
        <taxon>Oryzeae</taxon>
        <taxon>Oryzinae</taxon>
        <taxon>Oryza</taxon>
        <taxon>Oryza sativa</taxon>
    </lineage>
</organism>
<accession>Q109P6</accession>
<proteinExistence type="predicted"/>
<dbReference type="EMBL" id="DP000086">
    <property type="protein sequence ID" value="ABG66077.1"/>
    <property type="molecule type" value="Genomic_DNA"/>
</dbReference>
<evidence type="ECO:0000256" key="1">
    <source>
        <dbReference type="SAM" id="MobiDB-lite"/>
    </source>
</evidence>
<name>Q109P6_ORYSJ</name>
<evidence type="ECO:0000313" key="2">
    <source>
        <dbReference type="EMBL" id="ABG66077.1"/>
    </source>
</evidence>
<gene>
    <name evidence="2" type="ordered locus">LOC_Os10g28094</name>
</gene>
<reference evidence="2" key="3">
    <citation type="submission" date="2006-07" db="EMBL/GenBank/DDBJ databases">
        <authorList>
            <person name="Buell R."/>
        </authorList>
    </citation>
    <scope>NUCLEOTIDE SEQUENCE</scope>
</reference>